<dbReference type="OrthoDB" id="2661054at2"/>
<dbReference type="EMBL" id="QYZD01000035">
    <property type="protein sequence ID" value="RJG20510.1"/>
    <property type="molecule type" value="Genomic_DNA"/>
</dbReference>
<protein>
    <submittedName>
        <fullName evidence="2">Uncharacterized protein</fullName>
    </submittedName>
</protein>
<gene>
    <name evidence="2" type="ORF">DQX05_25065</name>
</gene>
<feature type="chain" id="PRO_5017286315" evidence="1">
    <location>
        <begin position="29"/>
        <end position="254"/>
    </location>
</feature>
<sequence>MKKRKFLVSVLSLLIMVTSLGIGTIANASESQNASEIISVKGFEDFQIIKTYYNNERIVPNEYSLINFLNGNGVLTNETTGELLNVEVKSTSTEKINDLINTRTGETASTFRTDVVLEDSTTNNQQSGSESDKGLGMKVYATIYYITTTNKDGFNFVGIDKVSHRFEINDSSYKVSFKQMQIAQNGVGYPDMKAITKQDKTINIEDSGTELVRNYGWTPILKYGLGYTVGINITAKIQRGQQSNWDFKFNFPVT</sequence>
<keyword evidence="1" id="KW-0732">Signal</keyword>
<dbReference type="Proteomes" id="UP000266177">
    <property type="component" value="Unassembled WGS sequence"/>
</dbReference>
<comment type="caution">
    <text evidence="2">The sequence shown here is derived from an EMBL/GenBank/DDBJ whole genome shotgun (WGS) entry which is preliminary data.</text>
</comment>
<accession>A0A3A3GFZ1</accession>
<evidence type="ECO:0000313" key="3">
    <source>
        <dbReference type="Proteomes" id="UP000266177"/>
    </source>
</evidence>
<name>A0A3A3GFZ1_PANTH</name>
<reference evidence="2 3" key="1">
    <citation type="submission" date="2018-09" db="EMBL/GenBank/DDBJ databases">
        <title>Paenibacillus SK2017-BO5.</title>
        <authorList>
            <person name="Piskunova J.V."/>
            <person name="Dubiley S.A."/>
            <person name="Severinov K.V."/>
        </authorList>
    </citation>
    <scope>NUCLEOTIDE SEQUENCE [LARGE SCALE GENOMIC DNA]</scope>
    <source>
        <strain evidence="2 3">BO5</strain>
    </source>
</reference>
<evidence type="ECO:0000313" key="2">
    <source>
        <dbReference type="EMBL" id="RJG20510.1"/>
    </source>
</evidence>
<dbReference type="AlphaFoldDB" id="A0A3A3GFZ1"/>
<dbReference type="RefSeq" id="WP_119796077.1">
    <property type="nucleotide sequence ID" value="NZ_QYZD01000035.1"/>
</dbReference>
<proteinExistence type="predicted"/>
<organism evidence="2 3">
    <name type="scientific">Paenibacillus thiaminolyticus</name>
    <name type="common">Bacillus thiaminolyticus</name>
    <dbReference type="NCBI Taxonomy" id="49283"/>
    <lineage>
        <taxon>Bacteria</taxon>
        <taxon>Bacillati</taxon>
        <taxon>Bacillota</taxon>
        <taxon>Bacilli</taxon>
        <taxon>Bacillales</taxon>
        <taxon>Paenibacillaceae</taxon>
        <taxon>Paenibacillus</taxon>
    </lineage>
</organism>
<feature type="signal peptide" evidence="1">
    <location>
        <begin position="1"/>
        <end position="28"/>
    </location>
</feature>
<evidence type="ECO:0000256" key="1">
    <source>
        <dbReference type="SAM" id="SignalP"/>
    </source>
</evidence>